<dbReference type="GO" id="GO:0005783">
    <property type="term" value="C:endoplasmic reticulum"/>
    <property type="evidence" value="ECO:0007669"/>
    <property type="project" value="UniProtKB-SubCell"/>
</dbReference>
<evidence type="ECO:0000313" key="8">
    <source>
        <dbReference type="Proteomes" id="UP000053268"/>
    </source>
</evidence>
<proteinExistence type="predicted"/>
<comment type="subcellular location">
    <subcellularLocation>
        <location evidence="2">Endoplasmic reticulum</location>
    </subcellularLocation>
    <subcellularLocation>
        <location evidence="3">Membrane</location>
    </subcellularLocation>
    <subcellularLocation>
        <location evidence="1">Mitochondrion</location>
    </subcellularLocation>
</comment>
<evidence type="ECO:0000256" key="6">
    <source>
        <dbReference type="ARBA" id="ARBA00023136"/>
    </source>
</evidence>
<evidence type="ECO:0000256" key="3">
    <source>
        <dbReference type="ARBA" id="ARBA00004370"/>
    </source>
</evidence>
<evidence type="ECO:0000256" key="2">
    <source>
        <dbReference type="ARBA" id="ARBA00004240"/>
    </source>
</evidence>
<dbReference type="PANTHER" id="PTHR48182">
    <property type="entry name" value="PROTEIN SERAC1"/>
    <property type="match status" value="1"/>
</dbReference>
<dbReference type="InterPro" id="IPR029058">
    <property type="entry name" value="AB_hydrolase_fold"/>
</dbReference>
<evidence type="ECO:0000256" key="1">
    <source>
        <dbReference type="ARBA" id="ARBA00004173"/>
    </source>
</evidence>
<keyword evidence="8" id="KW-1185">Reference proteome</keyword>
<dbReference type="PANTHER" id="PTHR48182:SF2">
    <property type="entry name" value="PROTEIN SERAC1"/>
    <property type="match status" value="1"/>
</dbReference>
<protein>
    <submittedName>
        <fullName evidence="7">Protein SERAC1</fullName>
    </submittedName>
</protein>
<evidence type="ECO:0000313" key="7">
    <source>
        <dbReference type="EMBL" id="KPI99248.1"/>
    </source>
</evidence>
<dbReference type="Proteomes" id="UP000053268">
    <property type="component" value="Unassembled WGS sequence"/>
</dbReference>
<accession>A0A194Q1P6</accession>
<dbReference type="AlphaFoldDB" id="A0A194Q1P6"/>
<evidence type="ECO:0000256" key="4">
    <source>
        <dbReference type="ARBA" id="ARBA00022824"/>
    </source>
</evidence>
<keyword evidence="6" id="KW-0472">Membrane</keyword>
<keyword evidence="5" id="KW-0496">Mitochondrion</keyword>
<dbReference type="GO" id="GO:0005739">
    <property type="term" value="C:mitochondrion"/>
    <property type="evidence" value="ECO:0007669"/>
    <property type="project" value="UniProtKB-SubCell"/>
</dbReference>
<dbReference type="STRING" id="66420.A0A194Q1P6"/>
<reference evidence="7 8" key="1">
    <citation type="journal article" date="2015" name="Nat. Commun.">
        <title>Outbred genome sequencing and CRISPR/Cas9 gene editing in butterflies.</title>
        <authorList>
            <person name="Li X."/>
            <person name="Fan D."/>
            <person name="Zhang W."/>
            <person name="Liu G."/>
            <person name="Zhang L."/>
            <person name="Zhao L."/>
            <person name="Fang X."/>
            <person name="Chen L."/>
            <person name="Dong Y."/>
            <person name="Chen Y."/>
            <person name="Ding Y."/>
            <person name="Zhao R."/>
            <person name="Feng M."/>
            <person name="Zhu Y."/>
            <person name="Feng Y."/>
            <person name="Jiang X."/>
            <person name="Zhu D."/>
            <person name="Xiang H."/>
            <person name="Feng X."/>
            <person name="Li S."/>
            <person name="Wang J."/>
            <person name="Zhang G."/>
            <person name="Kronforst M.R."/>
            <person name="Wang W."/>
        </authorList>
    </citation>
    <scope>NUCLEOTIDE SEQUENCE [LARGE SCALE GENOMIC DNA]</scope>
    <source>
        <strain evidence="7">Ya'a_city_454_Px</strain>
        <tissue evidence="7">Whole body</tissue>
    </source>
</reference>
<gene>
    <name evidence="7" type="ORF">RR46_05432</name>
</gene>
<organism evidence="7 8">
    <name type="scientific">Papilio xuthus</name>
    <name type="common">Asian swallowtail butterfly</name>
    <dbReference type="NCBI Taxonomy" id="66420"/>
    <lineage>
        <taxon>Eukaryota</taxon>
        <taxon>Metazoa</taxon>
        <taxon>Ecdysozoa</taxon>
        <taxon>Arthropoda</taxon>
        <taxon>Hexapoda</taxon>
        <taxon>Insecta</taxon>
        <taxon>Pterygota</taxon>
        <taxon>Neoptera</taxon>
        <taxon>Endopterygota</taxon>
        <taxon>Lepidoptera</taxon>
        <taxon>Glossata</taxon>
        <taxon>Ditrysia</taxon>
        <taxon>Papilionoidea</taxon>
        <taxon>Papilionidae</taxon>
        <taxon>Papilioninae</taxon>
        <taxon>Papilio</taxon>
    </lineage>
</organism>
<sequence>MNYSSSGSSFIPSSTYLSLYVMPILLPSNDKKDNCEYKRRKCKKVKSAKFSSVCKAAPNHLSEFAGALMDYFCEVGKLISCEPDTQIYEFGTEERCVIPLNGGPWSAYPSGLRARWCISSIWTTATVLLHRLMTAPVQPITGPKPPKPRPASKEHLHPEPLVECVVLYQPPIHTMDVIFVHGLYGSLGNTWRQGEWRINYKTDPIKVPLRRPHCIPTACACKWDKDEKTTKTCECDFLNESKLSNRIDYNDKKIENDDIYENYRKVLPDDDLFITEKFYNNTLLDQVEIVGNFETQANFVRDLFEKNCEEDVIKSCQCQNDSCLGCGCVCDGCYSPCWPRDWIKIDFPGARVLSINYTSDPYLWRPLWIKESKRQRLHERAEQMMEQLLSLGVGEKPIVWVGHSKGGLFIKQIYCEAYDAYLKINNTKENKETTETNLQDVLNGNIEKELENNNIIKENIANEAKLSNIINYVFRLQNKDILDNKLQTIRIDEQTDDHINYEENDNDKEINTEISSNEKEDSLELSKRANLWNNSVGFMFYSVPHRGSPLADIKTPITARSIELLEICKDCSLLLDLQSRWLQATEKSQPAVNSLVETCKTLMSLLWLRIVSVDSADPGIGALSGVSVDHREICKPSSRKCLLYRELKILIQNALNKHKS</sequence>
<name>A0A194Q1P6_PAPXU</name>
<dbReference type="InterPro" id="IPR052374">
    <property type="entry name" value="SERAC1"/>
</dbReference>
<dbReference type="SUPFAM" id="SSF53474">
    <property type="entry name" value="alpha/beta-Hydrolases"/>
    <property type="match status" value="1"/>
</dbReference>
<keyword evidence="4" id="KW-0256">Endoplasmic reticulum</keyword>
<dbReference type="EMBL" id="KQ459580">
    <property type="protein sequence ID" value="KPI99248.1"/>
    <property type="molecule type" value="Genomic_DNA"/>
</dbReference>
<dbReference type="GO" id="GO:0016020">
    <property type="term" value="C:membrane"/>
    <property type="evidence" value="ECO:0007669"/>
    <property type="project" value="UniProtKB-SubCell"/>
</dbReference>
<evidence type="ECO:0000256" key="5">
    <source>
        <dbReference type="ARBA" id="ARBA00023128"/>
    </source>
</evidence>